<feature type="compositionally biased region" description="Polar residues" evidence="1">
    <location>
        <begin position="158"/>
        <end position="168"/>
    </location>
</feature>
<gene>
    <name evidence="2" type="ORF">DKC05_17655</name>
</gene>
<proteinExistence type="predicted"/>
<feature type="region of interest" description="Disordered" evidence="1">
    <location>
        <begin position="195"/>
        <end position="228"/>
    </location>
</feature>
<feature type="region of interest" description="Disordered" evidence="1">
    <location>
        <begin position="158"/>
        <end position="179"/>
    </location>
</feature>
<evidence type="ECO:0000256" key="1">
    <source>
        <dbReference type="SAM" id="MobiDB-lite"/>
    </source>
</evidence>
<organism evidence="2 3">
    <name type="scientific">Serratia marcescens</name>
    <dbReference type="NCBI Taxonomy" id="615"/>
    <lineage>
        <taxon>Bacteria</taxon>
        <taxon>Pseudomonadati</taxon>
        <taxon>Pseudomonadota</taxon>
        <taxon>Gammaproteobacteria</taxon>
        <taxon>Enterobacterales</taxon>
        <taxon>Yersiniaceae</taxon>
        <taxon>Serratia</taxon>
    </lineage>
</organism>
<evidence type="ECO:0000313" key="3">
    <source>
        <dbReference type="Proteomes" id="UP000245399"/>
    </source>
</evidence>
<dbReference type="AlphaFoldDB" id="A0AB33G3N0"/>
<name>A0AB33G3N0_SERMA</name>
<sequence>MFNFSHLLGHSKAKGANSGDDTEIKLVDDEPIKVAKPTQHSREHNVAVSDEAKANPVLAIRLLKDTDLSSKKIKAKLATAPQALSKFTQNFMEENDPTWEFQSDEEKARTALTYSVQNSDKNGYSAASISATKALKKMEEPLTEDEVKALAERTTQLLNDSNPNTADNVNARRQADEDYKQEVAQAMARRNDRIRATGQMLPGDAKRVNGKVEGPAGEIDRLKSQISL</sequence>
<reference evidence="2 3" key="1">
    <citation type="submission" date="2018-05" db="EMBL/GenBank/DDBJ databases">
        <title>Klebsiella quasipneumonaiae provides a window into carbapenemase gene transfer, plasmid rearrangements and nosocomial acquisition from the hospital environment.</title>
        <authorList>
            <person name="Mathers A.J."/>
            <person name="Vegesana K."/>
            <person name="Stoesser N."/>
            <person name="Crook D."/>
            <person name="Vaughan A."/>
            <person name="Barry K."/>
            <person name="Parikh H."/>
            <person name="Sebra R."/>
            <person name="Kotay S."/>
            <person name="Walker A.S."/>
            <person name="Sheppard A.E."/>
        </authorList>
    </citation>
    <scope>NUCLEOTIDE SEQUENCE [LARGE SCALE GENOMIC DNA]</scope>
    <source>
        <strain evidence="2 3">CAV1761</strain>
    </source>
</reference>
<accession>A0AB33G3N0</accession>
<evidence type="ECO:0000313" key="2">
    <source>
        <dbReference type="EMBL" id="AWL71509.1"/>
    </source>
</evidence>
<feature type="compositionally biased region" description="Basic and acidic residues" evidence="1">
    <location>
        <begin position="218"/>
        <end position="228"/>
    </location>
</feature>
<dbReference type="Proteomes" id="UP000245399">
    <property type="component" value="Chromosome"/>
</dbReference>
<protein>
    <submittedName>
        <fullName evidence="2">Uncharacterized protein</fullName>
    </submittedName>
</protein>
<feature type="region of interest" description="Disordered" evidence="1">
    <location>
        <begin position="1"/>
        <end position="24"/>
    </location>
</feature>
<dbReference type="EMBL" id="CP029449">
    <property type="protein sequence ID" value="AWL71509.1"/>
    <property type="molecule type" value="Genomic_DNA"/>
</dbReference>